<feature type="compositionally biased region" description="Polar residues" evidence="1">
    <location>
        <begin position="311"/>
        <end position="323"/>
    </location>
</feature>
<sequence>MSDCASNIRRQINKQLKTVQSTEHPQSSQLKCPHAVQRANKSLPNLKSNYCDHEEPVRKRLVTGGPNSTHTTDAITCRHIYEWSIASKLLPVNSEYHPVNMSNGETECVDPVKQPGSNTIIIRDVHLNEEISLPEQQQQPMKNTPLVADTSASIGSQDPHPLPIRQLPLNQTNSTNSAELNVISNEHNLIVTSTTDCQPDVNTVITTIADSQLVTKTMAFENVNTPSPEKSKIPTSETVVHVTANEPNLLPTSAMQATYVNEGTNITMKNLDTNGSVPASQHMSAIDTLISQPSSSNIGMADSTTHSQENSVAPTEMQTQEKQVTVEPGETRATEEFPIITGMTLIPHPESQPSEHGFSDPTAEIILNDANHVAMISLNPGKATTNGLPVVTLSTENPTRGGGYSPQHTTENCNHNATTYQPQAGSEEPTVVTSDTINTVQVKPYSCPAGFSDDHNGNCVHIEALFASTDSAKDRTKINYTRITESNYLTTESYKETKYTDRQKSPNDAVEDSQEITKNPGITEITETIASDREIILDVGDAASTTLPKDSTQVPQTPQTLPSSSPVATRPASESVITAHTMQTDIVGGSS</sequence>
<feature type="compositionally biased region" description="Low complexity" evidence="1">
    <location>
        <begin position="551"/>
        <end position="567"/>
    </location>
</feature>
<feature type="region of interest" description="Disordered" evidence="1">
    <location>
        <begin position="546"/>
        <end position="574"/>
    </location>
</feature>
<protein>
    <submittedName>
        <fullName evidence="2">Uncharacterized protein</fullName>
    </submittedName>
</protein>
<proteinExistence type="predicted"/>
<dbReference type="Proteomes" id="UP000822476">
    <property type="component" value="Unassembled WGS sequence"/>
</dbReference>
<organism evidence="2 3">
    <name type="scientific">Paragonimus skrjabini miyazakii</name>
    <dbReference type="NCBI Taxonomy" id="59628"/>
    <lineage>
        <taxon>Eukaryota</taxon>
        <taxon>Metazoa</taxon>
        <taxon>Spiralia</taxon>
        <taxon>Lophotrochozoa</taxon>
        <taxon>Platyhelminthes</taxon>
        <taxon>Trematoda</taxon>
        <taxon>Digenea</taxon>
        <taxon>Plagiorchiida</taxon>
        <taxon>Troglotremata</taxon>
        <taxon>Troglotrematidae</taxon>
        <taxon>Paragonimus</taxon>
    </lineage>
</organism>
<evidence type="ECO:0000256" key="1">
    <source>
        <dbReference type="SAM" id="MobiDB-lite"/>
    </source>
</evidence>
<evidence type="ECO:0000313" key="3">
    <source>
        <dbReference type="Proteomes" id="UP000822476"/>
    </source>
</evidence>
<name>A0A8S9YSQ5_9TREM</name>
<accession>A0A8S9YSQ5</accession>
<feature type="non-terminal residue" evidence="2">
    <location>
        <position position="591"/>
    </location>
</feature>
<dbReference type="EMBL" id="JTDE01004480">
    <property type="protein sequence ID" value="KAF7254948.1"/>
    <property type="molecule type" value="Genomic_DNA"/>
</dbReference>
<dbReference type="AlphaFoldDB" id="A0A8S9YSQ5"/>
<feature type="region of interest" description="Disordered" evidence="1">
    <location>
        <begin position="311"/>
        <end position="330"/>
    </location>
</feature>
<keyword evidence="3" id="KW-1185">Reference proteome</keyword>
<gene>
    <name evidence="2" type="ORF">EG68_08726</name>
</gene>
<reference evidence="2" key="1">
    <citation type="submission" date="2019-07" db="EMBL/GenBank/DDBJ databases">
        <title>Annotation for the trematode Paragonimus miyazaki's.</title>
        <authorList>
            <person name="Choi Y.-J."/>
        </authorList>
    </citation>
    <scope>NUCLEOTIDE SEQUENCE</scope>
    <source>
        <strain evidence="2">Japan</strain>
    </source>
</reference>
<evidence type="ECO:0000313" key="2">
    <source>
        <dbReference type="EMBL" id="KAF7254948.1"/>
    </source>
</evidence>
<comment type="caution">
    <text evidence="2">The sequence shown here is derived from an EMBL/GenBank/DDBJ whole genome shotgun (WGS) entry which is preliminary data.</text>
</comment>